<evidence type="ECO:0000256" key="2">
    <source>
        <dbReference type="ARBA" id="ARBA00023239"/>
    </source>
</evidence>
<dbReference type="PANTHER" id="PTHR30502">
    <property type="entry name" value="2-KETO-3-DEOXY-L-RHAMNONATE ALDOLASE"/>
    <property type="match status" value="1"/>
</dbReference>
<dbReference type="AlphaFoldDB" id="A0A167WKQ8"/>
<dbReference type="GO" id="GO:0046872">
    <property type="term" value="F:metal ion binding"/>
    <property type="evidence" value="ECO:0007669"/>
    <property type="project" value="UniProtKB-KW"/>
</dbReference>
<dbReference type="InterPro" id="IPR005000">
    <property type="entry name" value="Aldolase/citrate-lyase_domain"/>
</dbReference>
<dbReference type="GO" id="GO:0005737">
    <property type="term" value="C:cytoplasm"/>
    <property type="evidence" value="ECO:0007669"/>
    <property type="project" value="TreeGrafter"/>
</dbReference>
<dbReference type="PANTHER" id="PTHR30502:SF8">
    <property type="entry name" value="SYNTHASE, PUTATIVE-RELATED"/>
    <property type="match status" value="1"/>
</dbReference>
<keyword evidence="2" id="KW-0456">Lyase</keyword>
<evidence type="ECO:0000313" key="5">
    <source>
        <dbReference type="Proteomes" id="UP000076532"/>
    </source>
</evidence>
<dbReference type="InterPro" id="IPR040442">
    <property type="entry name" value="Pyrv_kinase-like_dom_sf"/>
</dbReference>
<keyword evidence="1" id="KW-0479">Metal-binding</keyword>
<feature type="domain" description="HpcH/HpaI aldolase/citrate lyase" evidence="3">
    <location>
        <begin position="41"/>
        <end position="237"/>
    </location>
</feature>
<dbReference type="Proteomes" id="UP000076532">
    <property type="component" value="Unassembled WGS sequence"/>
</dbReference>
<dbReference type="GO" id="GO:0016832">
    <property type="term" value="F:aldehyde-lyase activity"/>
    <property type="evidence" value="ECO:0007669"/>
    <property type="project" value="TreeGrafter"/>
</dbReference>
<dbReference type="OrthoDB" id="1621678at2759"/>
<proteinExistence type="predicted"/>
<reference evidence="4 5" key="1">
    <citation type="journal article" date="2016" name="Mol. Biol. Evol.">
        <title>Comparative Genomics of Early-Diverging Mushroom-Forming Fungi Provides Insights into the Origins of Lignocellulose Decay Capabilities.</title>
        <authorList>
            <person name="Nagy L.G."/>
            <person name="Riley R."/>
            <person name="Tritt A."/>
            <person name="Adam C."/>
            <person name="Daum C."/>
            <person name="Floudas D."/>
            <person name="Sun H."/>
            <person name="Yadav J.S."/>
            <person name="Pangilinan J."/>
            <person name="Larsson K.H."/>
            <person name="Matsuura K."/>
            <person name="Barry K."/>
            <person name="Labutti K."/>
            <person name="Kuo R."/>
            <person name="Ohm R.A."/>
            <person name="Bhattacharya S.S."/>
            <person name="Shirouzu T."/>
            <person name="Yoshinaga Y."/>
            <person name="Martin F.M."/>
            <person name="Grigoriev I.V."/>
            <person name="Hibbett D.S."/>
        </authorList>
    </citation>
    <scope>NUCLEOTIDE SEQUENCE [LARGE SCALE GENOMIC DNA]</scope>
    <source>
        <strain evidence="4 5">CBS 109695</strain>
    </source>
</reference>
<sequence>MQAYRPLKLQQSPNLRKALKDAMRDSRVLLGVGAGIPSVATVKILAALAADWCWIDAEHTPMSPTLMAEMVQTVNMYSEGAMHAVVRVPTHGHEHIAWALDAGAAGVMIPHTETVEQVKASVAAARFGPQGQRSFPPFAMLQGITDLVPEGKHWMGVANEHIAVIPQIESQLGLDNLEEIMQIEGVDAIMIGKGDLRMDLGLPLFGGGEAPYEEGMKHVFAMAKKYNMPLVGFVPEHETEVSVRGGYRMICQAADVQALAFGLQMALGKSREAMAKVVDQMKASPQSRQRE</sequence>
<organism evidence="4 5">
    <name type="scientific">Athelia psychrophila</name>
    <dbReference type="NCBI Taxonomy" id="1759441"/>
    <lineage>
        <taxon>Eukaryota</taxon>
        <taxon>Fungi</taxon>
        <taxon>Dikarya</taxon>
        <taxon>Basidiomycota</taxon>
        <taxon>Agaricomycotina</taxon>
        <taxon>Agaricomycetes</taxon>
        <taxon>Agaricomycetidae</taxon>
        <taxon>Atheliales</taxon>
        <taxon>Atheliaceae</taxon>
        <taxon>Athelia</taxon>
    </lineage>
</organism>
<dbReference type="InterPro" id="IPR050251">
    <property type="entry name" value="HpcH-HpaI_aldolase"/>
</dbReference>
<protein>
    <submittedName>
        <fullName evidence="4">Phosphoenolpyruvate/pyruvate domain-containing protein</fullName>
    </submittedName>
</protein>
<evidence type="ECO:0000313" key="4">
    <source>
        <dbReference type="EMBL" id="KZP06210.1"/>
    </source>
</evidence>
<gene>
    <name evidence="4" type="ORF">FIBSPDRAFT_329254</name>
</gene>
<dbReference type="InterPro" id="IPR015813">
    <property type="entry name" value="Pyrv/PenolPyrv_kinase-like_dom"/>
</dbReference>
<dbReference type="STRING" id="436010.A0A167WKQ8"/>
<dbReference type="Pfam" id="PF03328">
    <property type="entry name" value="HpcH_HpaI"/>
    <property type="match status" value="1"/>
</dbReference>
<accession>A0A167WKQ8</accession>
<dbReference type="SUPFAM" id="SSF51621">
    <property type="entry name" value="Phosphoenolpyruvate/pyruvate domain"/>
    <property type="match status" value="1"/>
</dbReference>
<name>A0A167WKQ8_9AGAM</name>
<evidence type="ECO:0000256" key="1">
    <source>
        <dbReference type="ARBA" id="ARBA00022723"/>
    </source>
</evidence>
<dbReference type="Gene3D" id="3.20.20.60">
    <property type="entry name" value="Phosphoenolpyruvate-binding domains"/>
    <property type="match status" value="1"/>
</dbReference>
<dbReference type="EMBL" id="KV417799">
    <property type="protein sequence ID" value="KZP06210.1"/>
    <property type="molecule type" value="Genomic_DNA"/>
</dbReference>
<evidence type="ECO:0000259" key="3">
    <source>
        <dbReference type="Pfam" id="PF03328"/>
    </source>
</evidence>
<keyword evidence="5" id="KW-1185">Reference proteome</keyword>